<feature type="transmembrane region" description="Helical" evidence="4">
    <location>
        <begin position="334"/>
        <end position="354"/>
    </location>
</feature>
<feature type="transmembrane region" description="Helical" evidence="4">
    <location>
        <begin position="134"/>
        <end position="153"/>
    </location>
</feature>
<reference evidence="6" key="1">
    <citation type="submission" date="2023-01" db="EMBL/GenBank/DDBJ databases">
        <authorList>
            <person name="Van Ghelder C."/>
            <person name="Rancurel C."/>
        </authorList>
    </citation>
    <scope>NUCLEOTIDE SEQUENCE</scope>
    <source>
        <strain evidence="6">CNCM I-4278</strain>
    </source>
</reference>
<feature type="transmembrane region" description="Helical" evidence="4">
    <location>
        <begin position="159"/>
        <end position="185"/>
    </location>
</feature>
<dbReference type="EMBL" id="CAOQHR010000006">
    <property type="protein sequence ID" value="CAI6336094.1"/>
    <property type="molecule type" value="Genomic_DNA"/>
</dbReference>
<dbReference type="OrthoDB" id="6509908at2759"/>
<feature type="transmembrane region" description="Helical" evidence="4">
    <location>
        <begin position="104"/>
        <end position="127"/>
    </location>
</feature>
<keyword evidence="4" id="KW-0812">Transmembrane</keyword>
<dbReference type="PANTHER" id="PTHR11360:SF252">
    <property type="entry name" value="MAJOR FACILITATOR SUPERFAMILY (MFS) PROFILE DOMAIN-CONTAINING PROTEIN-RELATED"/>
    <property type="match status" value="1"/>
</dbReference>
<keyword evidence="7" id="KW-1185">Reference proteome</keyword>
<feature type="region of interest" description="Disordered" evidence="3">
    <location>
        <begin position="1"/>
        <end position="44"/>
    </location>
</feature>
<feature type="transmembrane region" description="Helical" evidence="4">
    <location>
        <begin position="192"/>
        <end position="211"/>
    </location>
</feature>
<evidence type="ECO:0000313" key="7">
    <source>
        <dbReference type="Proteomes" id="UP001152607"/>
    </source>
</evidence>
<feature type="domain" description="Major facilitator superfamily (MFS) profile" evidence="5">
    <location>
        <begin position="63"/>
        <end position="459"/>
    </location>
</feature>
<name>A0A9W4XL84_9PLEO</name>
<feature type="transmembrane region" description="Helical" evidence="4">
    <location>
        <begin position="431"/>
        <end position="452"/>
    </location>
</feature>
<dbReference type="PROSITE" id="PS50850">
    <property type="entry name" value="MFS"/>
    <property type="match status" value="1"/>
</dbReference>
<dbReference type="InterPro" id="IPR020846">
    <property type="entry name" value="MFS_dom"/>
</dbReference>
<evidence type="ECO:0000256" key="4">
    <source>
        <dbReference type="SAM" id="Phobius"/>
    </source>
</evidence>
<comment type="similarity">
    <text evidence="2">Belongs to the major facilitator superfamily. Monocarboxylate porter (TC 2.A.1.13) family.</text>
</comment>
<feature type="transmembrane region" description="Helical" evidence="4">
    <location>
        <begin position="306"/>
        <end position="327"/>
    </location>
</feature>
<keyword evidence="4" id="KW-0472">Membrane</keyword>
<evidence type="ECO:0000259" key="5">
    <source>
        <dbReference type="PROSITE" id="PS50850"/>
    </source>
</evidence>
<dbReference type="InterPro" id="IPR050327">
    <property type="entry name" value="Proton-linked_MCT"/>
</dbReference>
<dbReference type="PANTHER" id="PTHR11360">
    <property type="entry name" value="MONOCARBOXYLATE TRANSPORTER"/>
    <property type="match status" value="1"/>
</dbReference>
<evidence type="ECO:0000256" key="1">
    <source>
        <dbReference type="ARBA" id="ARBA00004141"/>
    </source>
</evidence>
<feature type="transmembrane region" description="Helical" evidence="4">
    <location>
        <begin position="72"/>
        <end position="92"/>
    </location>
</feature>
<feature type="transmembrane region" description="Helical" evidence="4">
    <location>
        <begin position="360"/>
        <end position="386"/>
    </location>
</feature>
<dbReference type="GO" id="GO:0016020">
    <property type="term" value="C:membrane"/>
    <property type="evidence" value="ECO:0007669"/>
    <property type="project" value="UniProtKB-SubCell"/>
</dbReference>
<proteinExistence type="inferred from homology"/>
<sequence>MTAPTLEYGEKKVFGEPSQEGEHAVYEQEPDQNTSPAPTDEEHLDARSIAESQLPPAPDGGLHAWLKVVGGFLIYINIWGFTLSFGAFQAYYSGNILSNMTASSISWIGTIQAWLLIVVGVLSGPLFDRGYFRSMLCIGNFLVVFGIMMLSLSTKYWQIFLSQGICMGIGAGLLYIPSLALVGIWFDKKRSIAMGLVMSGIAIGGIMYILMLNRLVPMLGFPWAIRCIGFIALGAALLSFPALLSGSKVLTRPRKARKLFDKTALKDPLTLLFTLSSFLNFIGYNIPYFYIPTYAREALGTSQSLALYTLVMAVAASFFGRITCGFVAQYIGNIVGWCLCSVISAVLAFSWISITTVPTFIAFAILWGFLSASLVTLPASAFATICPDLSRLGTRMGMSWSVSSIATLIGPPIAGQLIRTKEDGKVDFLGLQLWSGIFLLVTSCTLSILWYVSMKKLGKGWRI</sequence>
<dbReference type="GO" id="GO:0022857">
    <property type="term" value="F:transmembrane transporter activity"/>
    <property type="evidence" value="ECO:0007669"/>
    <property type="project" value="InterPro"/>
</dbReference>
<feature type="compositionally biased region" description="Basic and acidic residues" evidence="3">
    <location>
        <begin position="8"/>
        <end position="26"/>
    </location>
</feature>
<protein>
    <recommendedName>
        <fullName evidence="5">Major facilitator superfamily (MFS) profile domain-containing protein</fullName>
    </recommendedName>
</protein>
<feature type="transmembrane region" description="Helical" evidence="4">
    <location>
        <begin position="265"/>
        <end position="286"/>
    </location>
</feature>
<comment type="caution">
    <text evidence="6">The sequence shown here is derived from an EMBL/GenBank/DDBJ whole genome shotgun (WGS) entry which is preliminary data.</text>
</comment>
<gene>
    <name evidence="6" type="ORF">PDIGIT_LOCUS9184</name>
</gene>
<dbReference type="InterPro" id="IPR011701">
    <property type="entry name" value="MFS"/>
</dbReference>
<feature type="transmembrane region" description="Helical" evidence="4">
    <location>
        <begin position="398"/>
        <end position="419"/>
    </location>
</feature>
<dbReference type="Pfam" id="PF07690">
    <property type="entry name" value="MFS_1"/>
    <property type="match status" value="1"/>
</dbReference>
<evidence type="ECO:0000256" key="3">
    <source>
        <dbReference type="SAM" id="MobiDB-lite"/>
    </source>
</evidence>
<feature type="transmembrane region" description="Helical" evidence="4">
    <location>
        <begin position="223"/>
        <end position="244"/>
    </location>
</feature>
<dbReference type="InterPro" id="IPR036259">
    <property type="entry name" value="MFS_trans_sf"/>
</dbReference>
<dbReference type="SUPFAM" id="SSF103473">
    <property type="entry name" value="MFS general substrate transporter"/>
    <property type="match status" value="1"/>
</dbReference>
<organism evidence="6 7">
    <name type="scientific">Periconia digitata</name>
    <dbReference type="NCBI Taxonomy" id="1303443"/>
    <lineage>
        <taxon>Eukaryota</taxon>
        <taxon>Fungi</taxon>
        <taxon>Dikarya</taxon>
        <taxon>Ascomycota</taxon>
        <taxon>Pezizomycotina</taxon>
        <taxon>Dothideomycetes</taxon>
        <taxon>Pleosporomycetidae</taxon>
        <taxon>Pleosporales</taxon>
        <taxon>Massarineae</taxon>
        <taxon>Periconiaceae</taxon>
        <taxon>Periconia</taxon>
    </lineage>
</organism>
<dbReference type="Proteomes" id="UP001152607">
    <property type="component" value="Unassembled WGS sequence"/>
</dbReference>
<dbReference type="Gene3D" id="1.20.1250.20">
    <property type="entry name" value="MFS general substrate transporter like domains"/>
    <property type="match status" value="2"/>
</dbReference>
<comment type="subcellular location">
    <subcellularLocation>
        <location evidence="1">Membrane</location>
        <topology evidence="1">Multi-pass membrane protein</topology>
    </subcellularLocation>
</comment>
<accession>A0A9W4XL84</accession>
<dbReference type="AlphaFoldDB" id="A0A9W4XL84"/>
<evidence type="ECO:0000256" key="2">
    <source>
        <dbReference type="ARBA" id="ARBA00006727"/>
    </source>
</evidence>
<keyword evidence="4" id="KW-1133">Transmembrane helix</keyword>
<evidence type="ECO:0000313" key="6">
    <source>
        <dbReference type="EMBL" id="CAI6336094.1"/>
    </source>
</evidence>